<reference evidence="3" key="1">
    <citation type="journal article" date="2019" name="Int. J. Syst. Evol. Microbiol.">
        <title>The Global Catalogue of Microorganisms (GCM) 10K type strain sequencing project: providing services to taxonomists for standard genome sequencing and annotation.</title>
        <authorList>
            <consortium name="The Broad Institute Genomics Platform"/>
            <consortium name="The Broad Institute Genome Sequencing Center for Infectious Disease"/>
            <person name="Wu L."/>
            <person name="Ma J."/>
        </authorList>
    </citation>
    <scope>NUCLEOTIDE SEQUENCE [LARGE SCALE GENOMIC DNA]</scope>
    <source>
        <strain evidence="3">CCUG 39402</strain>
    </source>
</reference>
<dbReference type="RefSeq" id="WP_377413728.1">
    <property type="nucleotide sequence ID" value="NZ_JBHSRS010000066.1"/>
</dbReference>
<name>A0ABW1TWV3_9BURK</name>
<sequence length="319" mass="37184">MNVQIQSTGYLDSIQQFVQLCISSIWLPFDVKPKAVIKSHAKLASFISLFLPNQQRPDFTLTYSVEVQLFYESCAEQQFILDDLDPYRVTPEQALLFNDLVLCIRRIYRHSIYTKLIEDRKVLTESQKILYKGYVSGLFRSYSKLMVLRVDLGYRANAGTIEQLQTHRDLFFHNRRSNGLFEFMVGYIWMMEFGSERGPHLHLLLFFNGQRVNKDGHYAMGVCSYWNRIVGITAWAHSSNLNKKALLLQGKCGIGLIDHRDERMIHNLNSVIDYLFKMEQHLPYRPTKNFRTMGRGELVECDGSVRGRPRVQETLEIPI</sequence>
<keyword evidence="3" id="KW-1185">Reference proteome</keyword>
<gene>
    <name evidence="2" type="ORF">ACFQND_12745</name>
</gene>
<organism evidence="2 3">
    <name type="scientific">Polaromonas aquatica</name>
    <dbReference type="NCBI Taxonomy" id="332657"/>
    <lineage>
        <taxon>Bacteria</taxon>
        <taxon>Pseudomonadati</taxon>
        <taxon>Pseudomonadota</taxon>
        <taxon>Betaproteobacteria</taxon>
        <taxon>Burkholderiales</taxon>
        <taxon>Comamonadaceae</taxon>
        <taxon>Polaromonas</taxon>
    </lineage>
</organism>
<dbReference type="Pfam" id="PF11726">
    <property type="entry name" value="YagK_YfjJ_C"/>
    <property type="match status" value="1"/>
</dbReference>
<protein>
    <submittedName>
        <fullName evidence="2">Inovirus-type Gp2 protein</fullName>
    </submittedName>
</protein>
<accession>A0ABW1TWV3</accession>
<evidence type="ECO:0000259" key="1">
    <source>
        <dbReference type="Pfam" id="PF11726"/>
    </source>
</evidence>
<evidence type="ECO:0000313" key="2">
    <source>
        <dbReference type="EMBL" id="MFC6282094.1"/>
    </source>
</evidence>
<dbReference type="EMBL" id="JBHSRS010000066">
    <property type="protein sequence ID" value="MFC6282094.1"/>
    <property type="molecule type" value="Genomic_DNA"/>
</dbReference>
<proteinExistence type="predicted"/>
<evidence type="ECO:0000313" key="3">
    <source>
        <dbReference type="Proteomes" id="UP001596270"/>
    </source>
</evidence>
<feature type="domain" description="YagK/YfjJ C-terminal" evidence="1">
    <location>
        <begin position="140"/>
        <end position="277"/>
    </location>
</feature>
<dbReference type="Proteomes" id="UP001596270">
    <property type="component" value="Unassembled WGS sequence"/>
</dbReference>
<dbReference type="InterPro" id="IPR057271">
    <property type="entry name" value="YagK_YfjJ_C"/>
</dbReference>
<comment type="caution">
    <text evidence="2">The sequence shown here is derived from an EMBL/GenBank/DDBJ whole genome shotgun (WGS) entry which is preliminary data.</text>
</comment>